<organism evidence="3 4">
    <name type="scientific">Octopus sinensis</name>
    <name type="common">East Asian common octopus</name>
    <dbReference type="NCBI Taxonomy" id="2607531"/>
    <lineage>
        <taxon>Eukaryota</taxon>
        <taxon>Metazoa</taxon>
        <taxon>Spiralia</taxon>
        <taxon>Lophotrochozoa</taxon>
        <taxon>Mollusca</taxon>
        <taxon>Cephalopoda</taxon>
        <taxon>Coleoidea</taxon>
        <taxon>Octopodiformes</taxon>
        <taxon>Octopoda</taxon>
        <taxon>Incirrata</taxon>
        <taxon>Octopodidae</taxon>
        <taxon>Octopus</taxon>
    </lineage>
</organism>
<keyword evidence="3" id="KW-1185">Reference proteome</keyword>
<evidence type="ECO:0000313" key="5">
    <source>
        <dbReference type="RefSeq" id="XP_036363707.1"/>
    </source>
</evidence>
<dbReference type="InterPro" id="IPR003599">
    <property type="entry name" value="Ig_sub"/>
</dbReference>
<dbReference type="SMART" id="SM00408">
    <property type="entry name" value="IGc2"/>
    <property type="match status" value="2"/>
</dbReference>
<dbReference type="Proteomes" id="UP000515154">
    <property type="component" value="Linkage group LG12"/>
</dbReference>
<dbReference type="AlphaFoldDB" id="A0A6P7SYS9"/>
<dbReference type="InterPro" id="IPR013783">
    <property type="entry name" value="Ig-like_fold"/>
</dbReference>
<feature type="domain" description="Ig-like" evidence="2">
    <location>
        <begin position="150"/>
        <end position="242"/>
    </location>
</feature>
<dbReference type="InterPro" id="IPR003598">
    <property type="entry name" value="Ig_sub2"/>
</dbReference>
<sequence>MLTRFANGHHHVTCAKVASLIQMVLIGFSSVIGVIMPSIMSTQIPRFLPTPTNVTYRRGQLATLRCSVDKLGTKFVVWRKASDPNPLTVGREKFADDPYIGVSHQATNWNLIIKNVQPRHAGVYECQVSSVHQLIRHIMLRVVDNTVKKNGFLTISGSSSVTRGSAISLMCNSSGGDSRSRDINWYKEGTKIYSNRDNRILTTKYTSADKVTVSSLRIENSRLEDGGVYVCRTPNKASITIDVKVHNSSGTTVNGTFVKREEHKAGSEQAYRGDNNLFESSADNANDIQIPGIEPTQTTNGQISNSQFTPQLPCFLLLFYLLIYSTEHL</sequence>
<dbReference type="KEGG" id="osn:115217977"/>
<dbReference type="PROSITE" id="PS50835">
    <property type="entry name" value="IG_LIKE"/>
    <property type="match status" value="2"/>
</dbReference>
<protein>
    <submittedName>
        <fullName evidence="4 5">Protogenin A-like isoform X1</fullName>
    </submittedName>
</protein>
<evidence type="ECO:0000256" key="1">
    <source>
        <dbReference type="SAM" id="Phobius"/>
    </source>
</evidence>
<dbReference type="InterPro" id="IPR037448">
    <property type="entry name" value="Zig-8"/>
</dbReference>
<feature type="transmembrane region" description="Helical" evidence="1">
    <location>
        <begin position="20"/>
        <end position="39"/>
    </location>
</feature>
<dbReference type="RefSeq" id="XP_036363707.1">
    <property type="nucleotide sequence ID" value="XM_036507814.1"/>
</dbReference>
<dbReference type="InterPro" id="IPR036179">
    <property type="entry name" value="Ig-like_dom_sf"/>
</dbReference>
<evidence type="ECO:0000313" key="4">
    <source>
        <dbReference type="RefSeq" id="XP_029643568.1"/>
    </source>
</evidence>
<dbReference type="PANTHER" id="PTHR23279:SF36">
    <property type="entry name" value="DEFECTIVE PROBOSCIS EXTENSION RESPONSE 9, ISOFORM A"/>
    <property type="match status" value="1"/>
</dbReference>
<dbReference type="PANTHER" id="PTHR23279">
    <property type="entry name" value="DEFECTIVE PROBOSCIS EXTENSION RESPONSE DPR -RELATED"/>
    <property type="match status" value="1"/>
</dbReference>
<dbReference type="InterPro" id="IPR007110">
    <property type="entry name" value="Ig-like_dom"/>
</dbReference>
<dbReference type="CDD" id="cd00096">
    <property type="entry name" value="Ig"/>
    <property type="match status" value="1"/>
</dbReference>
<proteinExistence type="predicted"/>
<evidence type="ECO:0000259" key="2">
    <source>
        <dbReference type="PROSITE" id="PS50835"/>
    </source>
</evidence>
<reference evidence="4 5" key="1">
    <citation type="submission" date="2025-08" db="UniProtKB">
        <authorList>
            <consortium name="RefSeq"/>
        </authorList>
    </citation>
    <scope>IDENTIFICATION</scope>
</reference>
<name>A0A6P7SYS9_9MOLL</name>
<dbReference type="Gene3D" id="2.60.40.10">
    <property type="entry name" value="Immunoglobulins"/>
    <property type="match status" value="2"/>
</dbReference>
<gene>
    <name evidence="4 5" type="primary">LOC115217977</name>
</gene>
<keyword evidence="1" id="KW-1133">Transmembrane helix</keyword>
<dbReference type="GO" id="GO:0032589">
    <property type="term" value="C:neuron projection membrane"/>
    <property type="evidence" value="ECO:0007669"/>
    <property type="project" value="TreeGrafter"/>
</dbReference>
<dbReference type="Pfam" id="PF13927">
    <property type="entry name" value="Ig_3"/>
    <property type="match status" value="2"/>
</dbReference>
<keyword evidence="1" id="KW-0472">Membrane</keyword>
<keyword evidence="1" id="KW-0812">Transmembrane</keyword>
<dbReference type="RefSeq" id="XP_029643568.1">
    <property type="nucleotide sequence ID" value="XM_029787708.2"/>
</dbReference>
<dbReference type="SUPFAM" id="SSF48726">
    <property type="entry name" value="Immunoglobulin"/>
    <property type="match status" value="2"/>
</dbReference>
<evidence type="ECO:0000313" key="3">
    <source>
        <dbReference type="Proteomes" id="UP000515154"/>
    </source>
</evidence>
<accession>A0A6P7SYS9</accession>
<dbReference type="SMART" id="SM00409">
    <property type="entry name" value="IG"/>
    <property type="match status" value="2"/>
</dbReference>
<feature type="domain" description="Ig-like" evidence="2">
    <location>
        <begin position="45"/>
        <end position="136"/>
    </location>
</feature>
<dbReference type="GO" id="GO:0050808">
    <property type="term" value="P:synapse organization"/>
    <property type="evidence" value="ECO:0007669"/>
    <property type="project" value="TreeGrafter"/>
</dbReference>